<keyword evidence="2" id="KW-0805">Transcription regulation</keyword>
<dbReference type="InterPro" id="IPR000014">
    <property type="entry name" value="PAS"/>
</dbReference>
<keyword evidence="1" id="KW-0677">Repeat</keyword>
<dbReference type="Gene3D" id="3.30.450.20">
    <property type="entry name" value="PAS domain"/>
    <property type="match status" value="2"/>
</dbReference>
<feature type="region of interest" description="Disordered" evidence="8">
    <location>
        <begin position="326"/>
        <end position="435"/>
    </location>
</feature>
<dbReference type="SMART" id="SM00086">
    <property type="entry name" value="PAC"/>
    <property type="match status" value="1"/>
</dbReference>
<reference evidence="10" key="1">
    <citation type="submission" date="2022-11" db="EMBL/GenBank/DDBJ databases">
        <title>Centuries of genome instability and evolution in soft-shell clam transmissible cancer (bioRxiv).</title>
        <authorList>
            <person name="Hart S.F.M."/>
            <person name="Yonemitsu M.A."/>
            <person name="Giersch R.M."/>
            <person name="Beal B.F."/>
            <person name="Arriagada G."/>
            <person name="Davis B.W."/>
            <person name="Ostrander E.A."/>
            <person name="Goff S.P."/>
            <person name="Metzger M.J."/>
        </authorList>
    </citation>
    <scope>NUCLEOTIDE SEQUENCE</scope>
    <source>
        <strain evidence="10">MELC-2E11</strain>
        <tissue evidence="10">Siphon/mantle</tissue>
    </source>
</reference>
<keyword evidence="5" id="KW-0010">Activator</keyword>
<feature type="region of interest" description="Disordered" evidence="8">
    <location>
        <begin position="625"/>
        <end position="650"/>
    </location>
</feature>
<evidence type="ECO:0000313" key="11">
    <source>
        <dbReference type="Proteomes" id="UP001164746"/>
    </source>
</evidence>
<evidence type="ECO:0000256" key="1">
    <source>
        <dbReference type="ARBA" id="ARBA00022737"/>
    </source>
</evidence>
<dbReference type="Gene3D" id="4.10.280.10">
    <property type="entry name" value="Helix-loop-helix DNA-binding domain"/>
    <property type="match status" value="1"/>
</dbReference>
<keyword evidence="6" id="KW-0804">Transcription</keyword>
<evidence type="ECO:0000256" key="3">
    <source>
        <dbReference type="ARBA" id="ARBA00023108"/>
    </source>
</evidence>
<organism evidence="10 11">
    <name type="scientific">Mya arenaria</name>
    <name type="common">Soft-shell clam</name>
    <dbReference type="NCBI Taxonomy" id="6604"/>
    <lineage>
        <taxon>Eukaryota</taxon>
        <taxon>Metazoa</taxon>
        <taxon>Spiralia</taxon>
        <taxon>Lophotrochozoa</taxon>
        <taxon>Mollusca</taxon>
        <taxon>Bivalvia</taxon>
        <taxon>Autobranchia</taxon>
        <taxon>Heteroconchia</taxon>
        <taxon>Euheterodonta</taxon>
        <taxon>Imparidentia</taxon>
        <taxon>Neoheterodontei</taxon>
        <taxon>Myida</taxon>
        <taxon>Myoidea</taxon>
        <taxon>Myidae</taxon>
        <taxon>Mya</taxon>
    </lineage>
</organism>
<dbReference type="InterPro" id="IPR013767">
    <property type="entry name" value="PAS_fold"/>
</dbReference>
<dbReference type="SUPFAM" id="SSF55785">
    <property type="entry name" value="PYP-like sensor domain (PAS domain)"/>
    <property type="match status" value="2"/>
</dbReference>
<feature type="compositionally biased region" description="Polar residues" evidence="8">
    <location>
        <begin position="634"/>
        <end position="650"/>
    </location>
</feature>
<dbReference type="PROSITE" id="PS50112">
    <property type="entry name" value="PAS"/>
    <property type="match status" value="2"/>
</dbReference>
<gene>
    <name evidence="10" type="ORF">MAR_024110</name>
</gene>
<evidence type="ECO:0000256" key="2">
    <source>
        <dbReference type="ARBA" id="ARBA00023015"/>
    </source>
</evidence>
<feature type="domain" description="PAS" evidence="9">
    <location>
        <begin position="56"/>
        <end position="129"/>
    </location>
</feature>
<evidence type="ECO:0000256" key="6">
    <source>
        <dbReference type="ARBA" id="ARBA00023163"/>
    </source>
</evidence>
<dbReference type="SMART" id="SM00091">
    <property type="entry name" value="PAS"/>
    <property type="match status" value="2"/>
</dbReference>
<evidence type="ECO:0000256" key="5">
    <source>
        <dbReference type="ARBA" id="ARBA00023159"/>
    </source>
</evidence>
<accession>A0ABY7DSQ8</accession>
<dbReference type="Pfam" id="PF00989">
    <property type="entry name" value="PAS"/>
    <property type="match status" value="1"/>
</dbReference>
<evidence type="ECO:0000256" key="4">
    <source>
        <dbReference type="ARBA" id="ARBA00023125"/>
    </source>
</evidence>
<proteinExistence type="predicted"/>
<feature type="domain" description="PAS" evidence="9">
    <location>
        <begin position="223"/>
        <end position="270"/>
    </location>
</feature>
<keyword evidence="7" id="KW-0539">Nucleus</keyword>
<dbReference type="InterPro" id="IPR001610">
    <property type="entry name" value="PAC"/>
</dbReference>
<dbReference type="CDD" id="cd00130">
    <property type="entry name" value="PAS"/>
    <property type="match status" value="2"/>
</dbReference>
<keyword evidence="3" id="KW-0090">Biological rhythms</keyword>
<dbReference type="InterPro" id="IPR047230">
    <property type="entry name" value="CLOCK-like"/>
</dbReference>
<dbReference type="PRINTS" id="PR00785">
    <property type="entry name" value="NCTRNSLOCATR"/>
</dbReference>
<feature type="compositionally biased region" description="Polar residues" evidence="8">
    <location>
        <begin position="347"/>
        <end position="366"/>
    </location>
</feature>
<evidence type="ECO:0000259" key="9">
    <source>
        <dbReference type="PROSITE" id="PS50112"/>
    </source>
</evidence>
<dbReference type="PANTHER" id="PTHR46055">
    <property type="entry name" value="CIRCADIAN LOCOMOTER OUTPUT CYCLES PROTEIN KAPUT"/>
    <property type="match status" value="1"/>
</dbReference>
<protein>
    <submittedName>
        <fullName evidence="10">CLOCK-like protein</fullName>
    </submittedName>
</protein>
<sequence>MLVNELSTMVSTTNKKMDKSTVLKSTISFLKEHQESTNQAQVNEIKENWKPSFLTNDEFMHLMLEALDSFMLVFTQQGIIMYTSDSVASLLGHLPTDLMNQSIYDFINKAESSSIHNILYNYRAALTTDYERDDSPVCFECNFLRGSMDPRKQAQYEKVTVRGGFRRIVAGSDDDCQIPEGLGGGGQMYFLCTVRLQNSQLVREMSIVDENKEFSSRHSLEWKFLFLDHRAPPIIGYLPFEVLGTSGYDYYHPDDLDGVTISHEQLMKTGEGTSCYYRFLTKGQQWIWLRSRYFIVYHQWNSKPEFINCTNTVVSYADVRSQRQQEMGLGEEVQSRTNIEPKPQLISRCSSVGSNSNNLPDSNVGVSSGYDDTGRDKLGAMQSPTSGTPVRSNTVSQQLQKFLQRHLKKQQQQQQQQQEAVATPPPSSTNTTFSSQQLHRLLYNKQNQGRPEEHHQTWILPRPPQMPEHLPRQQMPQASMMGLLNSPASGPSLMSPLDMLPTNMYMTPVQKQLHEQLQRKANQVQSMIFKQQEELKQIHQQLLFTQAPYPGNSADQLCMMGLDNVQGMGVAGGPGCQMVTSSASQGPQGGDQQGSMVNIPHIIVNQSVNPSVNQSAPVRPYTMMRDPGDMYLSLPSQENTGDQLNTSQQQ</sequence>
<evidence type="ECO:0000256" key="8">
    <source>
        <dbReference type="SAM" id="MobiDB-lite"/>
    </source>
</evidence>
<dbReference type="InterPro" id="IPR036638">
    <property type="entry name" value="HLH_DNA-bd_sf"/>
</dbReference>
<dbReference type="EMBL" id="CP111014">
    <property type="protein sequence ID" value="WAQ99737.1"/>
    <property type="molecule type" value="Genomic_DNA"/>
</dbReference>
<evidence type="ECO:0000313" key="10">
    <source>
        <dbReference type="EMBL" id="WAQ99737.1"/>
    </source>
</evidence>
<keyword evidence="4" id="KW-0238">DNA-binding</keyword>
<keyword evidence="11" id="KW-1185">Reference proteome</keyword>
<dbReference type="Proteomes" id="UP001164746">
    <property type="component" value="Chromosome 3"/>
</dbReference>
<evidence type="ECO:0000256" key="7">
    <source>
        <dbReference type="ARBA" id="ARBA00023242"/>
    </source>
</evidence>
<feature type="compositionally biased region" description="Polar residues" evidence="8">
    <location>
        <begin position="382"/>
        <end position="396"/>
    </location>
</feature>
<dbReference type="Pfam" id="PF14598">
    <property type="entry name" value="PAS_11"/>
    <property type="match status" value="1"/>
</dbReference>
<dbReference type="InterPro" id="IPR035965">
    <property type="entry name" value="PAS-like_dom_sf"/>
</dbReference>
<dbReference type="PANTHER" id="PTHR46055:SF3">
    <property type="entry name" value="CIRCADIAN LOCOMOTER OUTPUT CYCLES PROTEIN KAPUT"/>
    <property type="match status" value="1"/>
</dbReference>
<dbReference type="InterPro" id="IPR001067">
    <property type="entry name" value="Nuc_translocat"/>
</dbReference>
<name>A0ABY7DSQ8_MYAAR</name>